<dbReference type="PANTHER" id="PTHR34220:SF7">
    <property type="entry name" value="SENSOR HISTIDINE KINASE YPDA"/>
    <property type="match status" value="1"/>
</dbReference>
<evidence type="ECO:0000313" key="4">
    <source>
        <dbReference type="Proteomes" id="UP001264980"/>
    </source>
</evidence>
<feature type="transmembrane region" description="Helical" evidence="1">
    <location>
        <begin position="117"/>
        <end position="141"/>
    </location>
</feature>
<dbReference type="RefSeq" id="WP_309983323.1">
    <property type="nucleotide sequence ID" value="NZ_JAVDTI010000002.1"/>
</dbReference>
<proteinExistence type="predicted"/>
<feature type="domain" description="Signal transduction histidine kinase internal region" evidence="2">
    <location>
        <begin position="162"/>
        <end position="239"/>
    </location>
</feature>
<dbReference type="GO" id="GO:0016301">
    <property type="term" value="F:kinase activity"/>
    <property type="evidence" value="ECO:0007669"/>
    <property type="project" value="UniProtKB-KW"/>
</dbReference>
<accession>A0ABU1QWD4</accession>
<keyword evidence="1" id="KW-1133">Transmembrane helix</keyword>
<gene>
    <name evidence="3" type="ORF">J2W84_002514</name>
</gene>
<dbReference type="PANTHER" id="PTHR34220">
    <property type="entry name" value="SENSOR HISTIDINE KINASE YPDA"/>
    <property type="match status" value="1"/>
</dbReference>
<dbReference type="InterPro" id="IPR050640">
    <property type="entry name" value="Bact_2-comp_sensor_kinase"/>
</dbReference>
<keyword evidence="3" id="KW-0418">Kinase</keyword>
<dbReference type="InterPro" id="IPR010559">
    <property type="entry name" value="Sig_transdc_His_kin_internal"/>
</dbReference>
<sequence length="351" mass="39641">MMKPAFFSKYEWWYHLAMMPVCFALGNYYLLGERYFVHLPTFLTASSLAFVLYWSSVVILTIVIRRTAGSAAEGQILEQMLKMLWKLAAATVLLMVFDIWIYSLVPVLDVGFSWSKIWPLALVGLLCDAFIGALLGLFYALQQWKNDQADDEKLARQSLEVEFDALKGQVNPHFLFNSLNTLSSLISADPAQAEDFVEDLARIYRYMLQGGRTELVPLQSELSFLEVYVRLLKVRYHDALVVQLPERCPADLMIPPLMLQILLDNAVQYNVLSPSRPLRVVITLTDDRAVTVTNNVQMRHRTLGATGTGLRGLSAKLMTFTPRKLRIEESSEAFSVTIPLLPDAAPAQVPM</sequence>
<keyword evidence="1" id="KW-0812">Transmembrane</keyword>
<evidence type="ECO:0000256" key="1">
    <source>
        <dbReference type="SAM" id="Phobius"/>
    </source>
</evidence>
<protein>
    <submittedName>
        <fullName evidence="3">Sensor histidine kinase YesM</fullName>
    </submittedName>
</protein>
<evidence type="ECO:0000313" key="3">
    <source>
        <dbReference type="EMBL" id="MDR6805468.1"/>
    </source>
</evidence>
<keyword evidence="4" id="KW-1185">Reference proteome</keyword>
<evidence type="ECO:0000259" key="2">
    <source>
        <dbReference type="Pfam" id="PF06580"/>
    </source>
</evidence>
<keyword evidence="1" id="KW-0472">Membrane</keyword>
<feature type="transmembrane region" description="Helical" evidence="1">
    <location>
        <begin position="42"/>
        <end position="64"/>
    </location>
</feature>
<feature type="transmembrane region" description="Helical" evidence="1">
    <location>
        <begin position="12"/>
        <end position="30"/>
    </location>
</feature>
<dbReference type="Pfam" id="PF06580">
    <property type="entry name" value="His_kinase"/>
    <property type="match status" value="1"/>
</dbReference>
<comment type="caution">
    <text evidence="3">The sequence shown here is derived from an EMBL/GenBank/DDBJ whole genome shotgun (WGS) entry which is preliminary data.</text>
</comment>
<name>A0ABU1QWD4_9BACT</name>
<dbReference type="EMBL" id="JAVDTI010000002">
    <property type="protein sequence ID" value="MDR6805468.1"/>
    <property type="molecule type" value="Genomic_DNA"/>
</dbReference>
<keyword evidence="3" id="KW-0808">Transferase</keyword>
<reference evidence="3 4" key="1">
    <citation type="submission" date="2023-07" db="EMBL/GenBank/DDBJ databases">
        <title>Sorghum-associated microbial communities from plants grown in Nebraska, USA.</title>
        <authorList>
            <person name="Schachtman D."/>
        </authorList>
    </citation>
    <scope>NUCLEOTIDE SEQUENCE [LARGE SCALE GENOMIC DNA]</scope>
    <source>
        <strain evidence="3 4">BE57</strain>
    </source>
</reference>
<dbReference type="Proteomes" id="UP001264980">
    <property type="component" value="Unassembled WGS sequence"/>
</dbReference>
<feature type="transmembrane region" description="Helical" evidence="1">
    <location>
        <begin position="84"/>
        <end position="105"/>
    </location>
</feature>
<organism evidence="3 4">
    <name type="scientific">Dyadobacter fermentans</name>
    <dbReference type="NCBI Taxonomy" id="94254"/>
    <lineage>
        <taxon>Bacteria</taxon>
        <taxon>Pseudomonadati</taxon>
        <taxon>Bacteroidota</taxon>
        <taxon>Cytophagia</taxon>
        <taxon>Cytophagales</taxon>
        <taxon>Spirosomataceae</taxon>
        <taxon>Dyadobacter</taxon>
    </lineage>
</organism>